<name>A0A975S3G7_9RHOB</name>
<feature type="region of interest" description="Disordered" evidence="1">
    <location>
        <begin position="355"/>
        <end position="385"/>
    </location>
</feature>
<evidence type="ECO:0000256" key="1">
    <source>
        <dbReference type="SAM" id="MobiDB-lite"/>
    </source>
</evidence>
<evidence type="ECO:0000313" key="3">
    <source>
        <dbReference type="Proteomes" id="UP000679352"/>
    </source>
</evidence>
<sequence length="742" mass="80018">MSKTKRKSKDAASKSRAAQNPILSDLPQTYAQIAPQTAAALAQSIEEALTLLSGRTRHMELQADMLAAHQAAPLPSLLARCESLLEAQNGSPAAPLRLVHGFACTGEAEFAALLGLVPNLRLLPGLDPFHTFAGAGMAPQPSDIFGQVLAQPAASQMQTDSRAMQEDAVSAALHALHAGHERQGLHLIMRCYSQSRYDAAPAGPDLHRLLESSLAGAEAPPVCGLVMVCHPLLSYLRAQARGQLHFQPTSLENYAMRYLAFLADHAALPIITAEDIADAPERSLHWIAQHLHLTLPDDLAARIELATALAPQRSPEAVPGLLLVYGDGTPATEEPLDSPAYLTLCDRLGYAPDKLPATAHPSAQTDAMPPTAPRRALPSHASGNSRARLSSFLPLLARVTRDTAQPSPLLIPAAQLLDVSDLVRLVETCLDRPEGFYEALDQTSRQLPPQDSALLFLSCAAHFAAKGENIHALGLLAEATDTIPADARPLRLLAADLYLRLRKPDMALTLLSGDALSGPLQMGAPQRQALQAAIGNHAPAAVSEHGHALLLSHLAAHPPVPAADRPRVMIEIGTTRERVPGQGSTEKLARYCAEHGMEFITVDMDPRNSAVARRMFRRLGLPFRAATAKGEDFLAAWQSQIDYVFLDAYDFDHGKHSELRQSRYESFLGSRIEDAQCHKMHLDCAVSLVEKLAPDGVICFDDTWLDADKAWTAKGKTAMPYLLAHGFRVLEAHNNAALLLRG</sequence>
<evidence type="ECO:0000313" key="2">
    <source>
        <dbReference type="EMBL" id="QWK93199.1"/>
    </source>
</evidence>
<keyword evidence="3" id="KW-1185">Reference proteome</keyword>
<dbReference type="EMBL" id="CP076366">
    <property type="protein sequence ID" value="QWK93199.1"/>
    <property type="molecule type" value="Genomic_DNA"/>
</dbReference>
<accession>A0A975S3G7</accession>
<dbReference type="InterPro" id="IPR029063">
    <property type="entry name" value="SAM-dependent_MTases_sf"/>
</dbReference>
<reference evidence="2" key="1">
    <citation type="submission" date="2021-06" db="EMBL/GenBank/DDBJ databases">
        <authorList>
            <person name="Lee C.-S."/>
            <person name="Jin L."/>
        </authorList>
    </citation>
    <scope>NUCLEOTIDE SEQUENCE</scope>
    <source>
        <strain evidence="2">Con5</strain>
        <plasmid evidence="2">p5</plasmid>
    </source>
</reference>
<dbReference type="AlphaFoldDB" id="A0A975S3G7"/>
<organism evidence="2 3">
    <name type="scientific">Gemmobacter fulvus</name>
    <dbReference type="NCBI Taxonomy" id="2840474"/>
    <lineage>
        <taxon>Bacteria</taxon>
        <taxon>Pseudomonadati</taxon>
        <taxon>Pseudomonadota</taxon>
        <taxon>Alphaproteobacteria</taxon>
        <taxon>Rhodobacterales</taxon>
        <taxon>Paracoccaceae</taxon>
        <taxon>Gemmobacter</taxon>
    </lineage>
</organism>
<gene>
    <name evidence="2" type="ORF">KM031_21815</name>
</gene>
<keyword evidence="2" id="KW-0614">Plasmid</keyword>
<proteinExistence type="predicted"/>
<dbReference type="Gene3D" id="3.40.50.150">
    <property type="entry name" value="Vaccinia Virus protein VP39"/>
    <property type="match status" value="1"/>
</dbReference>
<dbReference type="KEGG" id="gfu:KM031_21815"/>
<protein>
    <submittedName>
        <fullName evidence="2">Uncharacterized protein</fullName>
    </submittedName>
</protein>
<dbReference type="Proteomes" id="UP000679352">
    <property type="component" value="Plasmid p5"/>
</dbReference>
<dbReference type="RefSeq" id="WP_215507017.1">
    <property type="nucleotide sequence ID" value="NZ_CP076366.1"/>
</dbReference>
<dbReference type="SUPFAM" id="SSF53335">
    <property type="entry name" value="S-adenosyl-L-methionine-dependent methyltransferases"/>
    <property type="match status" value="1"/>
</dbReference>
<geneLocation type="plasmid" evidence="2 3">
    <name>p5</name>
</geneLocation>